<keyword evidence="4" id="KW-1185">Reference proteome</keyword>
<accession>A0A1F5LAY5</accession>
<protein>
    <submittedName>
        <fullName evidence="3">Uncharacterized protein</fullName>
    </submittedName>
</protein>
<keyword evidence="2" id="KW-0472">Membrane</keyword>
<dbReference type="AlphaFoldDB" id="A0A1F5LAY5"/>
<evidence type="ECO:0000256" key="1">
    <source>
        <dbReference type="SAM" id="MobiDB-lite"/>
    </source>
</evidence>
<dbReference type="EMBL" id="LXJU01000018">
    <property type="protein sequence ID" value="OGE50226.1"/>
    <property type="molecule type" value="Genomic_DNA"/>
</dbReference>
<dbReference type="STRING" id="1835702.A0A1F5LAY5"/>
<feature type="transmembrane region" description="Helical" evidence="2">
    <location>
        <begin position="38"/>
        <end position="57"/>
    </location>
</feature>
<evidence type="ECO:0000313" key="3">
    <source>
        <dbReference type="EMBL" id="OGE50226.1"/>
    </source>
</evidence>
<proteinExistence type="predicted"/>
<dbReference type="Proteomes" id="UP000177622">
    <property type="component" value="Unassembled WGS sequence"/>
</dbReference>
<name>A0A1F5LAY5_PENAI</name>
<dbReference type="OrthoDB" id="5346728at2759"/>
<keyword evidence="2" id="KW-1133">Transmembrane helix</keyword>
<evidence type="ECO:0000256" key="2">
    <source>
        <dbReference type="SAM" id="Phobius"/>
    </source>
</evidence>
<evidence type="ECO:0000313" key="4">
    <source>
        <dbReference type="Proteomes" id="UP000177622"/>
    </source>
</evidence>
<dbReference type="RefSeq" id="XP_022485675.1">
    <property type="nucleotide sequence ID" value="XM_022634587.1"/>
</dbReference>
<comment type="caution">
    <text evidence="3">The sequence shown here is derived from an EMBL/GenBank/DDBJ whole genome shotgun (WGS) entry which is preliminary data.</text>
</comment>
<sequence length="268" mass="30546">MAPLGIRQSHSLGPGTPRPPKRPPNVPVEVHKSIDPKVFAELMAGTVGIFILAVLFWKLGQFIRRFNQNKVLRAGKSTKTRETWIVYDPISRVNNDGRREWGDPRFNVPYPEPSLSPRLKYPSSIKKRAHTPRIDSWRAAVNKQRKVSGIRDAIRSIELFEGSAEEPPDGHIDPACWALPKPPQGFEMSTSQKNAWYEGGAGWQEKLEDWQNVRWGYRLRKGIYEGRVNRGKVKEAVVQVNKCYRSASAKLIPSHHSSKRRAPNRRVS</sequence>
<feature type="region of interest" description="Disordered" evidence="1">
    <location>
        <begin position="1"/>
        <end position="26"/>
    </location>
</feature>
<dbReference type="GeneID" id="34579321"/>
<gene>
    <name evidence="3" type="ORF">PENARI_c018G06707</name>
</gene>
<feature type="compositionally biased region" description="Pro residues" evidence="1">
    <location>
        <begin position="16"/>
        <end position="26"/>
    </location>
</feature>
<keyword evidence="2" id="KW-0812">Transmembrane</keyword>
<reference evidence="3 4" key="1">
    <citation type="journal article" date="2016" name="Sci. Rep.">
        <title>Penicillium arizonense, a new, genome sequenced fungal species, reveals a high chemical diversity in secreted metabolites.</title>
        <authorList>
            <person name="Grijseels S."/>
            <person name="Nielsen J.C."/>
            <person name="Randelovic M."/>
            <person name="Nielsen J."/>
            <person name="Nielsen K.F."/>
            <person name="Workman M."/>
            <person name="Frisvad J.C."/>
        </authorList>
    </citation>
    <scope>NUCLEOTIDE SEQUENCE [LARGE SCALE GENOMIC DNA]</scope>
    <source>
        <strain evidence="3 4">CBS 141311</strain>
    </source>
</reference>
<organism evidence="3 4">
    <name type="scientific">Penicillium arizonense</name>
    <dbReference type="NCBI Taxonomy" id="1835702"/>
    <lineage>
        <taxon>Eukaryota</taxon>
        <taxon>Fungi</taxon>
        <taxon>Dikarya</taxon>
        <taxon>Ascomycota</taxon>
        <taxon>Pezizomycotina</taxon>
        <taxon>Eurotiomycetes</taxon>
        <taxon>Eurotiomycetidae</taxon>
        <taxon>Eurotiales</taxon>
        <taxon>Aspergillaceae</taxon>
        <taxon>Penicillium</taxon>
    </lineage>
</organism>